<proteinExistence type="predicted"/>
<dbReference type="AlphaFoldDB" id="X1D858"/>
<comment type="caution">
    <text evidence="1">The sequence shown here is derived from an EMBL/GenBank/DDBJ whole genome shotgun (WGS) entry which is preliminary data.</text>
</comment>
<evidence type="ECO:0000313" key="1">
    <source>
        <dbReference type="EMBL" id="GAH04450.1"/>
    </source>
</evidence>
<dbReference type="EMBL" id="BART01020517">
    <property type="protein sequence ID" value="GAH04450.1"/>
    <property type="molecule type" value="Genomic_DNA"/>
</dbReference>
<name>X1D858_9ZZZZ</name>
<feature type="non-terminal residue" evidence="1">
    <location>
        <position position="1"/>
    </location>
</feature>
<organism evidence="1">
    <name type="scientific">marine sediment metagenome</name>
    <dbReference type="NCBI Taxonomy" id="412755"/>
    <lineage>
        <taxon>unclassified sequences</taxon>
        <taxon>metagenomes</taxon>
        <taxon>ecological metagenomes</taxon>
    </lineage>
</organism>
<reference evidence="1" key="1">
    <citation type="journal article" date="2014" name="Front. Microbiol.">
        <title>High frequency of phylogenetically diverse reductive dehalogenase-homologous genes in deep subseafloor sedimentary metagenomes.</title>
        <authorList>
            <person name="Kawai M."/>
            <person name="Futagami T."/>
            <person name="Toyoda A."/>
            <person name="Takaki Y."/>
            <person name="Nishi S."/>
            <person name="Hori S."/>
            <person name="Arai W."/>
            <person name="Tsubouchi T."/>
            <person name="Morono Y."/>
            <person name="Uchiyama I."/>
            <person name="Ito T."/>
            <person name="Fujiyama A."/>
            <person name="Inagaki F."/>
            <person name="Takami H."/>
        </authorList>
    </citation>
    <scope>NUCLEOTIDE SEQUENCE</scope>
    <source>
        <strain evidence="1">Expedition CK06-06</strain>
    </source>
</reference>
<accession>X1D858</accession>
<sequence length="126" mass="14298">SKKKKGSKPKTKAKRPSIVRDLNLRPKGKKSFKDFFAEKTPRVGGQTYVVCVYYLEKLLGLKNISIDHVYTCMKEVKRKPPNNLSNAMAIVSSRKGWIDTSNVLDITITVPGENLVEHDLQPKKRN</sequence>
<protein>
    <submittedName>
        <fullName evidence="1">Uncharacterized protein</fullName>
    </submittedName>
</protein>
<gene>
    <name evidence="1" type="ORF">S01H4_38104</name>
</gene>